<dbReference type="RefSeq" id="WP_183386321.1">
    <property type="nucleotide sequence ID" value="NZ_JACHXM010000002.1"/>
</dbReference>
<keyword evidence="5" id="KW-1185">Reference proteome</keyword>
<feature type="compositionally biased region" description="Basic and acidic residues" evidence="1">
    <location>
        <begin position="412"/>
        <end position="423"/>
    </location>
</feature>
<dbReference type="Pfam" id="PF04542">
    <property type="entry name" value="Sigma70_r2"/>
    <property type="match status" value="1"/>
</dbReference>
<dbReference type="InterPro" id="IPR013324">
    <property type="entry name" value="RNA_pol_sigma_r3/r4-like"/>
</dbReference>
<evidence type="ECO:0000256" key="1">
    <source>
        <dbReference type="SAM" id="MobiDB-lite"/>
    </source>
</evidence>
<dbReference type="InterPro" id="IPR013325">
    <property type="entry name" value="RNA_pol_sigma_r2"/>
</dbReference>
<dbReference type="PANTHER" id="PTHR47756:SF2">
    <property type="entry name" value="BLL6612 PROTEIN"/>
    <property type="match status" value="1"/>
</dbReference>
<name>A0A7W5G4F2_9GAMM</name>
<organism evidence="4 5">
    <name type="scientific">Halomonas organivorans</name>
    <dbReference type="NCBI Taxonomy" id="257772"/>
    <lineage>
        <taxon>Bacteria</taxon>
        <taxon>Pseudomonadati</taxon>
        <taxon>Pseudomonadota</taxon>
        <taxon>Gammaproteobacteria</taxon>
        <taxon>Oceanospirillales</taxon>
        <taxon>Halomonadaceae</taxon>
        <taxon>Halomonas</taxon>
    </lineage>
</organism>
<comment type="caution">
    <text evidence="4">The sequence shown here is derived from an EMBL/GenBank/DDBJ whole genome shotgun (WGS) entry which is preliminary data.</text>
</comment>
<dbReference type="EMBL" id="JACHXM010000002">
    <property type="protein sequence ID" value="MBB3139907.1"/>
    <property type="molecule type" value="Genomic_DNA"/>
</dbReference>
<evidence type="ECO:0000313" key="4">
    <source>
        <dbReference type="EMBL" id="MBB3139907.1"/>
    </source>
</evidence>
<dbReference type="InterPro" id="IPR046531">
    <property type="entry name" value="DUF6596"/>
</dbReference>
<proteinExistence type="predicted"/>
<evidence type="ECO:0000259" key="3">
    <source>
        <dbReference type="Pfam" id="PF20239"/>
    </source>
</evidence>
<gene>
    <name evidence="4" type="ORF">FHR96_000754</name>
</gene>
<dbReference type="SUPFAM" id="SSF88659">
    <property type="entry name" value="Sigma3 and sigma4 domains of RNA polymerase sigma factors"/>
    <property type="match status" value="1"/>
</dbReference>
<dbReference type="PANTHER" id="PTHR47756">
    <property type="entry name" value="BLL6612 PROTEIN-RELATED"/>
    <property type="match status" value="1"/>
</dbReference>
<dbReference type="Gene3D" id="1.10.1740.10">
    <property type="match status" value="1"/>
</dbReference>
<reference evidence="4 5" key="1">
    <citation type="submission" date="2020-08" db="EMBL/GenBank/DDBJ databases">
        <title>Genomic Encyclopedia of Type Strains, Phase III (KMG-III): the genomes of soil and plant-associated and newly described type strains.</title>
        <authorList>
            <person name="Whitman W."/>
        </authorList>
    </citation>
    <scope>NUCLEOTIDE SEQUENCE [LARGE SCALE GENOMIC DNA]</scope>
    <source>
        <strain evidence="4 5">CECT 5995</strain>
    </source>
</reference>
<feature type="domain" description="RNA polymerase sigma-70 region 2" evidence="2">
    <location>
        <begin position="10"/>
        <end position="76"/>
    </location>
</feature>
<feature type="region of interest" description="Disordered" evidence="1">
    <location>
        <begin position="402"/>
        <end position="423"/>
    </location>
</feature>
<dbReference type="Pfam" id="PF20239">
    <property type="entry name" value="DUF6596"/>
    <property type="match status" value="1"/>
</dbReference>
<dbReference type="GO" id="GO:0006352">
    <property type="term" value="P:DNA-templated transcription initiation"/>
    <property type="evidence" value="ECO:0007669"/>
    <property type="project" value="InterPro"/>
</dbReference>
<dbReference type="SUPFAM" id="SSF88946">
    <property type="entry name" value="Sigma2 domain of RNA polymerase sigma factors"/>
    <property type="match status" value="1"/>
</dbReference>
<feature type="domain" description="DUF6596" evidence="3">
    <location>
        <begin position="175"/>
        <end position="274"/>
    </location>
</feature>
<evidence type="ECO:0000259" key="2">
    <source>
        <dbReference type="Pfam" id="PF04542"/>
    </source>
</evidence>
<protein>
    <submittedName>
        <fullName evidence="4">RNA polymerase sigma-70 factor (ECF subfamily)</fullName>
    </submittedName>
</protein>
<dbReference type="InterPro" id="IPR007627">
    <property type="entry name" value="RNA_pol_sigma70_r2"/>
</dbReference>
<dbReference type="GO" id="GO:0003700">
    <property type="term" value="F:DNA-binding transcription factor activity"/>
    <property type="evidence" value="ECO:0007669"/>
    <property type="project" value="InterPro"/>
</dbReference>
<dbReference type="AlphaFoldDB" id="A0A7W5G4F2"/>
<evidence type="ECO:0000313" key="5">
    <source>
        <dbReference type="Proteomes" id="UP000525987"/>
    </source>
</evidence>
<accession>A0A7W5G4F2</accession>
<dbReference type="Proteomes" id="UP000525987">
    <property type="component" value="Unassembled WGS sequence"/>
</dbReference>
<sequence length="423" mass="47272">MQVQVSIDSLYRRHAPRVLATLIRRLGDFDAAEEAMHDAFAAAVSRWPEEGVPDAPVAWLIRVGHRRGIDQIRRRQTARQHAHLLMPDEGEAEEARDIEDDPLRLLFTCCHPALSMSDRLALTLREMAGLTTEQVASALLQRPASLAQRIVRAKRRLRNAGIPYEVPDAAELPTRLPGVLGVIYLIFNEGYSSSDGERIVDVRLADEAIRLGEALARLLPQGEVFGLLALMHLHHARRGARQDARGELVPLEEQDRRRWDARQTQAGLAWLERALALTPTAPYTLQASIAAVHAQAESAEATDWRRIVMLYGALQQRQPSPVIELNRAVAVAMHDSPEAGLALLEALAEHHQLVDYHLFHAARADLHRRAGHREAARHAYERALALTVQQPERRFLARRLAELEAGDGPPRSTEENSHVVDTP</sequence>